<dbReference type="PANTHER" id="PTHR42794:SF1">
    <property type="entry name" value="HEMIN IMPORT ATP-BINDING PROTEIN HMUV"/>
    <property type="match status" value="1"/>
</dbReference>
<keyword evidence="2" id="KW-0547">Nucleotide-binding</keyword>
<proteinExistence type="predicted"/>
<dbReference type="SUPFAM" id="SSF52540">
    <property type="entry name" value="P-loop containing nucleoside triphosphate hydrolases"/>
    <property type="match status" value="1"/>
</dbReference>
<accession>A0AAF0FRS0</accession>
<dbReference type="PROSITE" id="PS00211">
    <property type="entry name" value="ABC_TRANSPORTER_1"/>
    <property type="match status" value="1"/>
</dbReference>
<dbReference type="PROSITE" id="PS50893">
    <property type="entry name" value="ABC_TRANSPORTER_2"/>
    <property type="match status" value="1"/>
</dbReference>
<keyword evidence="3 11" id="KW-0067">ATP-binding</keyword>
<dbReference type="AlphaFoldDB" id="A0AAF0FRS0"/>
<comment type="function">
    <text evidence="6">Required for corrinoid utilization. Probably part of the ABC transporter complex BtuCDF involved in cobalamin (vitamin B12) import. Probably responsible for energy coupling to the transport system.</text>
</comment>
<evidence type="ECO:0000313" key="11">
    <source>
        <dbReference type="EMBL" id="WFN37304.1"/>
    </source>
</evidence>
<dbReference type="EMBL" id="CP091092">
    <property type="protein sequence ID" value="WFN37304.1"/>
    <property type="molecule type" value="Genomic_DNA"/>
</dbReference>
<keyword evidence="4" id="KW-1278">Translocase</keyword>
<protein>
    <recommendedName>
        <fullName evidence="8">Cobalamin import ATP-binding protein BtuD</fullName>
        <ecNumber evidence="7">7.6.2.8</ecNumber>
    </recommendedName>
    <alternativeName>
        <fullName evidence="9">Vitamin B12-transporting ATPase</fullName>
    </alternativeName>
</protein>
<dbReference type="FunFam" id="3.40.50.300:FF:000134">
    <property type="entry name" value="Iron-enterobactin ABC transporter ATP-binding protein"/>
    <property type="match status" value="1"/>
</dbReference>
<dbReference type="EC" id="7.6.2.8" evidence="7"/>
<evidence type="ECO:0000256" key="6">
    <source>
        <dbReference type="ARBA" id="ARBA00058960"/>
    </source>
</evidence>
<dbReference type="Proteomes" id="UP001218895">
    <property type="component" value="Chromosome"/>
</dbReference>
<evidence type="ECO:0000256" key="3">
    <source>
        <dbReference type="ARBA" id="ARBA00022840"/>
    </source>
</evidence>
<dbReference type="CDD" id="cd03214">
    <property type="entry name" value="ABC_Iron-Siderophores_B12_Hemin"/>
    <property type="match status" value="1"/>
</dbReference>
<dbReference type="Pfam" id="PF00005">
    <property type="entry name" value="ABC_tran"/>
    <property type="match status" value="1"/>
</dbReference>
<name>A0AAF0FRS0_9EURY</name>
<dbReference type="GO" id="GO:0005524">
    <property type="term" value="F:ATP binding"/>
    <property type="evidence" value="ECO:0007669"/>
    <property type="project" value="UniProtKB-KW"/>
</dbReference>
<dbReference type="GO" id="GO:0015420">
    <property type="term" value="F:ABC-type vitamin B12 transporter activity"/>
    <property type="evidence" value="ECO:0007669"/>
    <property type="project" value="UniProtKB-EC"/>
</dbReference>
<evidence type="ECO:0000313" key="12">
    <source>
        <dbReference type="Proteomes" id="UP001218895"/>
    </source>
</evidence>
<organism evidence="11 12">
    <name type="scientific">Methanomicrobium antiquum</name>
    <dbReference type="NCBI Taxonomy" id="487686"/>
    <lineage>
        <taxon>Archaea</taxon>
        <taxon>Methanobacteriati</taxon>
        <taxon>Methanobacteriota</taxon>
        <taxon>Stenosarchaea group</taxon>
        <taxon>Methanomicrobia</taxon>
        <taxon>Methanomicrobiales</taxon>
        <taxon>Methanomicrobiaceae</taxon>
        <taxon>Methanomicrobium</taxon>
    </lineage>
</organism>
<dbReference type="PANTHER" id="PTHR42794">
    <property type="entry name" value="HEMIN IMPORT ATP-BINDING PROTEIN HMUV"/>
    <property type="match status" value="1"/>
</dbReference>
<dbReference type="InterPro" id="IPR003439">
    <property type="entry name" value="ABC_transporter-like_ATP-bd"/>
</dbReference>
<sequence length="411" mass="45576">MPIEVKNVRFGYSDSSDVLTDMNFTCHDNRITGIIGPNGCGKTTVLKIIAGFLKPKSGSVYYNNKTTDSLNSIELAKLRAVVEQSVYSPFSFPVYDYVMLGRTPYQKNFTADSEEDHRIVTESLKDTGMLSFQTRKINELSGGELQRVMIARALAQEPEYLLLDEPTSHLDIRHQLEMMKLLSDISKDKSVLCIIHEINQASAYCDDIIITKGGSVLKEGRASEVLKTDNIEEVFGVLAMQYKHPEGGKEQFVFSLPPDIKSGKKKHIHVISGEGRGRQIILSLKSAGFHVTAGILNVGDQDYDTCTSAGVETISAPPFSGYSDTDVLKLKKMCDSSDAICFIATNVGFGNLANLKTALEYIGKKEFFFVNADKNFRKIDMTNGLATEIYNRMIKEAKVISDVDELLSELI</sequence>
<keyword evidence="1" id="KW-0813">Transport</keyword>
<evidence type="ECO:0000256" key="5">
    <source>
        <dbReference type="ARBA" id="ARBA00050590"/>
    </source>
</evidence>
<dbReference type="SMART" id="SM00382">
    <property type="entry name" value="AAA"/>
    <property type="match status" value="1"/>
</dbReference>
<reference evidence="11" key="1">
    <citation type="submission" date="2022-01" db="EMBL/GenBank/DDBJ databases">
        <title>Complete genome of Methanomicrobium antiquum DSM 21220.</title>
        <authorList>
            <person name="Chen S.-C."/>
            <person name="You Y.-T."/>
            <person name="Zhou Y.-Z."/>
            <person name="Lai M.-C."/>
        </authorList>
    </citation>
    <scope>NUCLEOTIDE SEQUENCE</scope>
    <source>
        <strain evidence="11">DSM 21220</strain>
    </source>
</reference>
<dbReference type="RefSeq" id="WP_278100143.1">
    <property type="nucleotide sequence ID" value="NZ_CP091092.1"/>
</dbReference>
<dbReference type="InterPro" id="IPR003593">
    <property type="entry name" value="AAA+_ATPase"/>
</dbReference>
<evidence type="ECO:0000256" key="8">
    <source>
        <dbReference type="ARBA" id="ARBA00073649"/>
    </source>
</evidence>
<evidence type="ECO:0000256" key="9">
    <source>
        <dbReference type="ARBA" id="ARBA00077139"/>
    </source>
</evidence>
<dbReference type="GeneID" id="79949259"/>
<evidence type="ECO:0000256" key="2">
    <source>
        <dbReference type="ARBA" id="ARBA00022741"/>
    </source>
</evidence>
<dbReference type="InterPro" id="IPR017871">
    <property type="entry name" value="ABC_transporter-like_CS"/>
</dbReference>
<gene>
    <name evidence="11" type="ORF">L1994_02650</name>
</gene>
<dbReference type="Gene3D" id="3.40.50.300">
    <property type="entry name" value="P-loop containing nucleotide triphosphate hydrolases"/>
    <property type="match status" value="1"/>
</dbReference>
<dbReference type="GO" id="GO:0016887">
    <property type="term" value="F:ATP hydrolysis activity"/>
    <property type="evidence" value="ECO:0007669"/>
    <property type="project" value="InterPro"/>
</dbReference>
<comment type="catalytic activity">
    <reaction evidence="5">
        <text>an R-cob(III)alamin(out) + ATP + H2O = an R-cob(III)alamin(in) + ADP + phosphate + H(+)</text>
        <dbReference type="Rhea" id="RHEA:17873"/>
        <dbReference type="ChEBI" id="CHEBI:15377"/>
        <dbReference type="ChEBI" id="CHEBI:15378"/>
        <dbReference type="ChEBI" id="CHEBI:30616"/>
        <dbReference type="ChEBI" id="CHEBI:43474"/>
        <dbReference type="ChEBI" id="CHEBI:140785"/>
        <dbReference type="ChEBI" id="CHEBI:456216"/>
        <dbReference type="EC" id="7.6.2.8"/>
    </reaction>
</comment>
<dbReference type="InterPro" id="IPR027417">
    <property type="entry name" value="P-loop_NTPase"/>
</dbReference>
<evidence type="ECO:0000256" key="7">
    <source>
        <dbReference type="ARBA" id="ARBA00066387"/>
    </source>
</evidence>
<evidence type="ECO:0000256" key="1">
    <source>
        <dbReference type="ARBA" id="ARBA00022448"/>
    </source>
</evidence>
<evidence type="ECO:0000259" key="10">
    <source>
        <dbReference type="PROSITE" id="PS50893"/>
    </source>
</evidence>
<feature type="domain" description="ABC transporter" evidence="10">
    <location>
        <begin position="3"/>
        <end position="238"/>
    </location>
</feature>
<evidence type="ECO:0000256" key="4">
    <source>
        <dbReference type="ARBA" id="ARBA00022967"/>
    </source>
</evidence>
<keyword evidence="12" id="KW-1185">Reference proteome</keyword>
<dbReference type="KEGG" id="manq:L1994_02650"/>